<dbReference type="Proteomes" id="UP000887576">
    <property type="component" value="Unplaced"/>
</dbReference>
<name>A0AC34QUK9_9BILA</name>
<reference evidence="2" key="1">
    <citation type="submission" date="2022-11" db="UniProtKB">
        <authorList>
            <consortium name="WormBaseParasite"/>
        </authorList>
    </citation>
    <scope>IDENTIFICATION</scope>
</reference>
<protein>
    <submittedName>
        <fullName evidence="2">Ribonuclease kappa</fullName>
    </submittedName>
</protein>
<accession>A0AC34QUK9</accession>
<proteinExistence type="predicted"/>
<sequence length="94" mass="10676">MGKILPFCGPVLSTFCMIISVWGIIFLGLLGLFFSLKAVTLFPDLEFPEHWKFNVPDVEEKYAAKASQCWIAAGIYGVTFIVVWFQNRYNPPLL</sequence>
<evidence type="ECO:0000313" key="1">
    <source>
        <dbReference type="Proteomes" id="UP000887576"/>
    </source>
</evidence>
<dbReference type="WBParaSite" id="JU765_v2.g19493.t1">
    <property type="protein sequence ID" value="JU765_v2.g19493.t1"/>
    <property type="gene ID" value="JU765_v2.g19493"/>
</dbReference>
<organism evidence="1 2">
    <name type="scientific">Panagrolaimus sp. JU765</name>
    <dbReference type="NCBI Taxonomy" id="591449"/>
    <lineage>
        <taxon>Eukaryota</taxon>
        <taxon>Metazoa</taxon>
        <taxon>Ecdysozoa</taxon>
        <taxon>Nematoda</taxon>
        <taxon>Chromadorea</taxon>
        <taxon>Rhabditida</taxon>
        <taxon>Tylenchina</taxon>
        <taxon>Panagrolaimomorpha</taxon>
        <taxon>Panagrolaimoidea</taxon>
        <taxon>Panagrolaimidae</taxon>
        <taxon>Panagrolaimus</taxon>
    </lineage>
</organism>
<evidence type="ECO:0000313" key="2">
    <source>
        <dbReference type="WBParaSite" id="JU765_v2.g19493.t1"/>
    </source>
</evidence>